<reference evidence="2" key="1">
    <citation type="submission" date="2017-12" db="EMBL/GenBank/DDBJ databases">
        <authorList>
            <person name="Barbosa P."/>
            <person name="Usie A."/>
            <person name="Ramos A.M."/>
        </authorList>
    </citation>
    <scope>NUCLEOTIDE SEQUENCE</scope>
    <source>
        <strain evidence="2">HL8</strain>
        <tissue evidence="2">Leaves</tissue>
    </source>
</reference>
<feature type="compositionally biased region" description="Acidic residues" evidence="1">
    <location>
        <begin position="138"/>
        <end position="149"/>
    </location>
</feature>
<name>A0AAW0M9D3_QUESU</name>
<comment type="caution">
    <text evidence="2">The sequence shown here is derived from an EMBL/GenBank/DDBJ whole genome shotgun (WGS) entry which is preliminary data.</text>
</comment>
<dbReference type="GO" id="GO:0009507">
    <property type="term" value="C:chloroplast"/>
    <property type="evidence" value="ECO:0007669"/>
    <property type="project" value="TreeGrafter"/>
</dbReference>
<reference evidence="2" key="2">
    <citation type="journal article" date="2018" name="Sci. Data">
        <title>The draft genome sequence of cork oak.</title>
        <authorList>
            <person name="Ramos A.M."/>
            <person name="Usie A."/>
            <person name="Barbosa P."/>
            <person name="Barros P.M."/>
            <person name="Capote T."/>
            <person name="Chaves I."/>
            <person name="Simoes F."/>
            <person name="Abreu I."/>
            <person name="Carrasquinho I."/>
            <person name="Faro C."/>
            <person name="Guimaraes J.B."/>
            <person name="Mendonca D."/>
            <person name="Nobrega F."/>
            <person name="Rodrigues L."/>
            <person name="Saibo N.J.M."/>
            <person name="Varela M.C."/>
            <person name="Egas C."/>
            <person name="Matos J."/>
            <person name="Miguel C.M."/>
            <person name="Oliveira M.M."/>
            <person name="Ricardo C.P."/>
            <person name="Goncalves S."/>
        </authorList>
    </citation>
    <scope>NUCLEOTIDE SEQUENCE [LARGE SCALE GENOMIC DNA]</scope>
    <source>
        <strain evidence="2">HL8</strain>
    </source>
</reference>
<sequence>NSHFDPNNTHDDFLEPSCSWPDLNPKTPWDLKPRGLFDETPPSNPDNNVPYQFDHDSSTLASKLCNHQISTLPPRTWTSTHPLIIPREKEEEKEKEEPQNQDNNNGDGVVLSKKQKVEEEEKSSEEERLEKLVGGGGEEQEQEKEEEEEKSGQTSLGPKDFGSSVEMFDYFYKFLHFWPPNLNVNKVEREILGSNPSLSRSNATRYLG</sequence>
<feature type="compositionally biased region" description="Basic and acidic residues" evidence="1">
    <location>
        <begin position="89"/>
        <end position="98"/>
    </location>
</feature>
<dbReference type="PANTHER" id="PTHR33415:SF12">
    <property type="entry name" value="PROTEIN EMBRYO DEFECTIVE 514"/>
    <property type="match status" value="1"/>
</dbReference>
<dbReference type="EMBL" id="PKMF04000008">
    <property type="protein sequence ID" value="KAK7860210.1"/>
    <property type="molecule type" value="Genomic_DNA"/>
</dbReference>
<dbReference type="AlphaFoldDB" id="A0AAW0M9D3"/>
<feature type="region of interest" description="Disordered" evidence="1">
    <location>
        <begin position="89"/>
        <end position="162"/>
    </location>
</feature>
<organism evidence="2">
    <name type="scientific">Quercus suber</name>
    <name type="common">Cork oak</name>
    <dbReference type="NCBI Taxonomy" id="58331"/>
    <lineage>
        <taxon>Eukaryota</taxon>
        <taxon>Viridiplantae</taxon>
        <taxon>Streptophyta</taxon>
        <taxon>Embryophyta</taxon>
        <taxon>Tracheophyta</taxon>
        <taxon>Spermatophyta</taxon>
        <taxon>Magnoliopsida</taxon>
        <taxon>eudicotyledons</taxon>
        <taxon>Gunneridae</taxon>
        <taxon>Pentapetalae</taxon>
        <taxon>rosids</taxon>
        <taxon>fabids</taxon>
        <taxon>Fagales</taxon>
        <taxon>Fagaceae</taxon>
        <taxon>Quercus</taxon>
    </lineage>
</organism>
<dbReference type="GO" id="GO:0005634">
    <property type="term" value="C:nucleus"/>
    <property type="evidence" value="ECO:0007669"/>
    <property type="project" value="TreeGrafter"/>
</dbReference>
<feature type="non-terminal residue" evidence="2">
    <location>
        <position position="1"/>
    </location>
</feature>
<gene>
    <name evidence="2" type="primary">EMB514_3</name>
    <name evidence="2" type="ORF">CFP56_042122</name>
</gene>
<dbReference type="GO" id="GO:0017126">
    <property type="term" value="P:nucleologenesis"/>
    <property type="evidence" value="ECO:0007669"/>
    <property type="project" value="TreeGrafter"/>
</dbReference>
<evidence type="ECO:0000256" key="1">
    <source>
        <dbReference type="SAM" id="MobiDB-lite"/>
    </source>
</evidence>
<feature type="region of interest" description="Disordered" evidence="1">
    <location>
        <begin position="1"/>
        <end position="55"/>
    </location>
</feature>
<dbReference type="GO" id="GO:1901259">
    <property type="term" value="P:chloroplast rRNA processing"/>
    <property type="evidence" value="ECO:0007669"/>
    <property type="project" value="TreeGrafter"/>
</dbReference>
<protein>
    <submittedName>
        <fullName evidence="2">Protein embryo defective 514</fullName>
    </submittedName>
</protein>
<proteinExistence type="predicted"/>
<feature type="compositionally biased region" description="Basic and acidic residues" evidence="1">
    <location>
        <begin position="115"/>
        <end position="131"/>
    </location>
</feature>
<reference evidence="2" key="3">
    <citation type="submission" date="2023-07" db="EMBL/GenBank/DDBJ databases">
        <title>An improved reference 1 genome and first organelle genomes of Quercus suber.</title>
        <authorList>
            <consortium name="Genosuber Consortium"/>
            <person name="Usie A."/>
            <person name="Serra O."/>
            <person name="Barros P."/>
        </authorList>
    </citation>
    <scope>NUCLEOTIDE SEQUENCE</scope>
    <source>
        <strain evidence="2">HL8</strain>
        <tissue evidence="2">Leaves</tissue>
    </source>
</reference>
<dbReference type="PANTHER" id="PTHR33415">
    <property type="entry name" value="PROTEIN EMBRYO DEFECTIVE 514"/>
    <property type="match status" value="1"/>
</dbReference>
<evidence type="ECO:0000313" key="2">
    <source>
        <dbReference type="EMBL" id="KAK7860210.1"/>
    </source>
</evidence>
<dbReference type="GO" id="GO:0009658">
    <property type="term" value="P:chloroplast organization"/>
    <property type="evidence" value="ECO:0007669"/>
    <property type="project" value="TreeGrafter"/>
</dbReference>
<accession>A0AAW0M9D3</accession>
<dbReference type="InterPro" id="IPR044673">
    <property type="entry name" value="DCL-like"/>
</dbReference>